<proteinExistence type="inferred from homology"/>
<dbReference type="InterPro" id="IPR028081">
    <property type="entry name" value="Leu-bd"/>
</dbReference>
<keyword evidence="6" id="KW-1185">Reference proteome</keyword>
<accession>A0ABW8EVV6</accession>
<dbReference type="PANTHER" id="PTHR47151:SF2">
    <property type="entry name" value="AMINO ACID BINDING PROTEIN"/>
    <property type="match status" value="1"/>
</dbReference>
<evidence type="ECO:0000256" key="3">
    <source>
        <dbReference type="SAM" id="SignalP"/>
    </source>
</evidence>
<dbReference type="PANTHER" id="PTHR47151">
    <property type="entry name" value="LEU/ILE/VAL-BINDING ABC TRANSPORTER SUBUNIT"/>
    <property type="match status" value="1"/>
</dbReference>
<gene>
    <name evidence="5" type="ORF">ACIPEN_00215</name>
</gene>
<dbReference type="Gene3D" id="3.40.50.2300">
    <property type="match status" value="2"/>
</dbReference>
<evidence type="ECO:0000256" key="2">
    <source>
        <dbReference type="ARBA" id="ARBA00022729"/>
    </source>
</evidence>
<feature type="domain" description="Leucine-binding protein" evidence="4">
    <location>
        <begin position="31"/>
        <end position="368"/>
    </location>
</feature>
<comment type="similarity">
    <text evidence="1">Belongs to the leucine-binding protein family.</text>
</comment>
<organism evidence="5 6">
    <name type="scientific">Herbaspirillum chlorophenolicum</name>
    <dbReference type="NCBI Taxonomy" id="211589"/>
    <lineage>
        <taxon>Bacteria</taxon>
        <taxon>Pseudomonadati</taxon>
        <taxon>Pseudomonadota</taxon>
        <taxon>Betaproteobacteria</taxon>
        <taxon>Burkholderiales</taxon>
        <taxon>Oxalobacteraceae</taxon>
        <taxon>Herbaspirillum</taxon>
    </lineage>
</organism>
<dbReference type="Proteomes" id="UP001617427">
    <property type="component" value="Unassembled WGS sequence"/>
</dbReference>
<dbReference type="RefSeq" id="WP_402697878.1">
    <property type="nucleotide sequence ID" value="NZ_JBIUZV010000001.1"/>
</dbReference>
<reference evidence="5 6" key="1">
    <citation type="submission" date="2024-10" db="EMBL/GenBank/DDBJ databases">
        <title>The Natural Products Discovery Center: Release of the First 8490 Sequenced Strains for Exploring Actinobacteria Biosynthetic Diversity.</title>
        <authorList>
            <person name="Kalkreuter E."/>
            <person name="Kautsar S.A."/>
            <person name="Yang D."/>
            <person name="Bader C.D."/>
            <person name="Teijaro C.N."/>
            <person name="Fluegel L."/>
            <person name="Davis C.M."/>
            <person name="Simpson J.R."/>
            <person name="Lauterbach L."/>
            <person name="Steele A.D."/>
            <person name="Gui C."/>
            <person name="Meng S."/>
            <person name="Li G."/>
            <person name="Viehrig K."/>
            <person name="Ye F."/>
            <person name="Su P."/>
            <person name="Kiefer A.F."/>
            <person name="Nichols A."/>
            <person name="Cepeda A.J."/>
            <person name="Yan W."/>
            <person name="Fan B."/>
            <person name="Jiang Y."/>
            <person name="Adhikari A."/>
            <person name="Zheng C.-J."/>
            <person name="Schuster L."/>
            <person name="Cowan T.M."/>
            <person name="Smanski M.J."/>
            <person name="Chevrette M.G."/>
            <person name="De Carvalho L.P.S."/>
            <person name="Shen B."/>
        </authorList>
    </citation>
    <scope>NUCLEOTIDE SEQUENCE [LARGE SCALE GENOMIC DNA]</scope>
    <source>
        <strain evidence="5 6">NPDC087045</strain>
    </source>
</reference>
<dbReference type="CDD" id="cd06342">
    <property type="entry name" value="PBP1_ABC_LIVBP-like"/>
    <property type="match status" value="1"/>
</dbReference>
<evidence type="ECO:0000313" key="5">
    <source>
        <dbReference type="EMBL" id="MFJ3044226.1"/>
    </source>
</evidence>
<sequence length="379" mass="40087">MKSLRCLLLSFSILSVSIGAPGHAQEGVHEVKIGFAGPLSEVRVRAALDAARLAAEQANTHAPQIGGRKVSFQILSQDDKGDARTAPLVAQYLIHSSVVGVIGHWTSTCSIAAAPVYHQAGMTHVSPASTSHKLTQLGFQTTFRIMGHDDAGGAFLGTYVVNELKARRIMVIDDGSQFGIGLADQFSATVTANKGNIVNRSNVSSKTSDFNSVLRIAKDSNADLIFLSVRVNQSGEFARSMKRLGVSATLLASGGTVSPTFLAMAGDAADGTMAMEPGPALEQLPAWKKLQKEFAAAGITEDGPFTVFAYDATSALIAAILQANSLEPDAITAAMRKLQYKGVTGNIAFDAEGNLRQPVYTLYRVQKGAWVPFKTFGGK</sequence>
<feature type="chain" id="PRO_5046363229" evidence="3">
    <location>
        <begin position="25"/>
        <end position="379"/>
    </location>
</feature>
<evidence type="ECO:0000313" key="6">
    <source>
        <dbReference type="Proteomes" id="UP001617427"/>
    </source>
</evidence>
<dbReference type="EMBL" id="JBIUZV010000001">
    <property type="protein sequence ID" value="MFJ3044226.1"/>
    <property type="molecule type" value="Genomic_DNA"/>
</dbReference>
<evidence type="ECO:0000256" key="1">
    <source>
        <dbReference type="ARBA" id="ARBA00010062"/>
    </source>
</evidence>
<dbReference type="InterPro" id="IPR028082">
    <property type="entry name" value="Peripla_BP_I"/>
</dbReference>
<keyword evidence="2 3" id="KW-0732">Signal</keyword>
<dbReference type="Pfam" id="PF13458">
    <property type="entry name" value="Peripla_BP_6"/>
    <property type="match status" value="1"/>
</dbReference>
<evidence type="ECO:0000259" key="4">
    <source>
        <dbReference type="Pfam" id="PF13458"/>
    </source>
</evidence>
<protein>
    <submittedName>
        <fullName evidence="5">Branched-chain amino acid ABC transporter substrate-binding protein</fullName>
    </submittedName>
</protein>
<feature type="signal peptide" evidence="3">
    <location>
        <begin position="1"/>
        <end position="24"/>
    </location>
</feature>
<dbReference type="SUPFAM" id="SSF53822">
    <property type="entry name" value="Periplasmic binding protein-like I"/>
    <property type="match status" value="1"/>
</dbReference>
<comment type="caution">
    <text evidence="5">The sequence shown here is derived from an EMBL/GenBank/DDBJ whole genome shotgun (WGS) entry which is preliminary data.</text>
</comment>
<name>A0ABW8EVV6_9BURK</name>